<dbReference type="Proteomes" id="UP001652661">
    <property type="component" value="Chromosome X"/>
</dbReference>
<dbReference type="GO" id="GO:0005634">
    <property type="term" value="C:nucleus"/>
    <property type="evidence" value="ECO:0007669"/>
    <property type="project" value="TreeGrafter"/>
</dbReference>
<comment type="subcellular location">
    <subcellularLocation>
        <location evidence="1">Nucleus</location>
    </subcellularLocation>
</comment>
<reference evidence="13" key="1">
    <citation type="submission" date="2025-08" db="UniProtKB">
        <authorList>
            <consortium name="RefSeq"/>
        </authorList>
    </citation>
    <scope>IDENTIFICATION</scope>
    <source>
        <strain evidence="13">14028-0561.14</strain>
        <tissue evidence="13">Whole fly</tissue>
    </source>
</reference>
<feature type="domain" description="PHD-type" evidence="11">
    <location>
        <begin position="2"/>
        <end position="117"/>
    </location>
</feature>
<evidence type="ECO:0000313" key="12">
    <source>
        <dbReference type="Proteomes" id="UP001652661"/>
    </source>
</evidence>
<keyword evidence="3" id="KW-0808">Transferase</keyword>
<gene>
    <name evidence="13" type="primary">Phf7</name>
</gene>
<dbReference type="OrthoDB" id="512616at2759"/>
<feature type="region of interest" description="Disordered" evidence="9">
    <location>
        <begin position="341"/>
        <end position="466"/>
    </location>
</feature>
<dbReference type="Gene3D" id="3.30.40.10">
    <property type="entry name" value="Zinc/RING finger domain, C3HC4 (zinc finger)"/>
    <property type="match status" value="2"/>
</dbReference>
<accession>A0A6P4IPB2</accession>
<evidence type="ECO:0000256" key="6">
    <source>
        <dbReference type="ARBA" id="ARBA00022786"/>
    </source>
</evidence>
<evidence type="ECO:0000256" key="3">
    <source>
        <dbReference type="ARBA" id="ARBA00022679"/>
    </source>
</evidence>
<dbReference type="InterPro" id="IPR001841">
    <property type="entry name" value="Znf_RING"/>
</dbReference>
<evidence type="ECO:0000256" key="5">
    <source>
        <dbReference type="ARBA" id="ARBA00022771"/>
    </source>
</evidence>
<dbReference type="SUPFAM" id="SSF57903">
    <property type="entry name" value="FYVE/PHD zinc finger"/>
    <property type="match status" value="1"/>
</dbReference>
<dbReference type="InterPro" id="IPR051188">
    <property type="entry name" value="PHD-type_Zinc_Finger"/>
</dbReference>
<dbReference type="PANTHER" id="PTHR12420:SF42">
    <property type="entry name" value="G2_M PHASE-SPECIFIC E3 UBIQUITIN-PROTEIN LIGASE"/>
    <property type="match status" value="1"/>
</dbReference>
<evidence type="ECO:0000256" key="8">
    <source>
        <dbReference type="PROSITE-ProRule" id="PRU00175"/>
    </source>
</evidence>
<keyword evidence="7" id="KW-0862">Zinc</keyword>
<evidence type="ECO:0000256" key="7">
    <source>
        <dbReference type="ARBA" id="ARBA00022833"/>
    </source>
</evidence>
<keyword evidence="5 8" id="KW-0863">Zinc-finger</keyword>
<dbReference type="CDD" id="cd15669">
    <property type="entry name" value="ePHD_PHF7_G2E3_like"/>
    <property type="match status" value="1"/>
</dbReference>
<proteinExistence type="predicted"/>
<feature type="domain" description="RING-type" evidence="10">
    <location>
        <begin position="130"/>
        <end position="182"/>
    </location>
</feature>
<comment type="pathway">
    <text evidence="2">Protein modification; protein ubiquitination.</text>
</comment>
<evidence type="ECO:0000313" key="13">
    <source>
        <dbReference type="RefSeq" id="XP_017030325.1"/>
    </source>
</evidence>
<feature type="compositionally biased region" description="Low complexity" evidence="9">
    <location>
        <begin position="362"/>
        <end position="376"/>
    </location>
</feature>
<name>A0A6P4IPB2_DROKI</name>
<dbReference type="PROSITE" id="PS50089">
    <property type="entry name" value="ZF_RING_2"/>
    <property type="match status" value="1"/>
</dbReference>
<dbReference type="InterPro" id="IPR011011">
    <property type="entry name" value="Znf_FYVE_PHD"/>
</dbReference>
<evidence type="ECO:0000256" key="9">
    <source>
        <dbReference type="SAM" id="MobiDB-lite"/>
    </source>
</evidence>
<evidence type="ECO:0000259" key="11">
    <source>
        <dbReference type="PROSITE" id="PS51805"/>
    </source>
</evidence>
<dbReference type="AlphaFoldDB" id="A0A6P4IPB2"/>
<evidence type="ECO:0000259" key="10">
    <source>
        <dbReference type="PROSITE" id="PS50089"/>
    </source>
</evidence>
<feature type="compositionally biased region" description="Basic and acidic residues" evidence="9">
    <location>
        <begin position="377"/>
        <end position="389"/>
    </location>
</feature>
<keyword evidence="4" id="KW-0479">Metal-binding</keyword>
<dbReference type="Pfam" id="PF13771">
    <property type="entry name" value="zf-HC5HC2H"/>
    <property type="match status" value="1"/>
</dbReference>
<dbReference type="InterPro" id="IPR034732">
    <property type="entry name" value="EPHD"/>
</dbReference>
<feature type="compositionally biased region" description="Polar residues" evidence="9">
    <location>
        <begin position="411"/>
        <end position="446"/>
    </location>
</feature>
<keyword evidence="6" id="KW-0833">Ubl conjugation pathway</keyword>
<dbReference type="PANTHER" id="PTHR12420">
    <property type="entry name" value="PHD FINGER PROTEIN"/>
    <property type="match status" value="1"/>
</dbReference>
<evidence type="ECO:0000256" key="4">
    <source>
        <dbReference type="ARBA" id="ARBA00022723"/>
    </source>
</evidence>
<evidence type="ECO:0000256" key="1">
    <source>
        <dbReference type="ARBA" id="ARBA00004123"/>
    </source>
</evidence>
<dbReference type="PROSITE" id="PS51805">
    <property type="entry name" value="EPHD"/>
    <property type="match status" value="1"/>
</dbReference>
<dbReference type="GO" id="GO:0008270">
    <property type="term" value="F:zinc ion binding"/>
    <property type="evidence" value="ECO:0007669"/>
    <property type="project" value="UniProtKB-KW"/>
</dbReference>
<protein>
    <submittedName>
        <fullName evidence="13">PHD finger protein 7</fullName>
    </submittedName>
</protein>
<dbReference type="RefSeq" id="XP_017030325.1">
    <property type="nucleotide sequence ID" value="XM_017174836.3"/>
</dbReference>
<dbReference type="InterPro" id="IPR013083">
    <property type="entry name" value="Znf_RING/FYVE/PHD"/>
</dbReference>
<sequence>MELPCVLCCSKDEDEMVFGKVHKEEQLVVHRNCLYLSSNLVQNGNERTGILSFLKKDILMEMRRCRLLRCFYCQRLGANIGCCRTKCRRTFHTKCGYDNLAVSQFSGHYNSFCHQHIPKYRIRPGPGEQCTICFESLVAKGKRFSLATEMQSPCCRNGWYHRQCLQRYANSAGYFFKCPLCNDEEKFAEVALFGISIPNCDASWELEPNAFADQLQRSEYCTSPNCRIRPSANSAADLLYCIMCGSNPMHTLCTLKTASTYRCADCIVITPSVASGSDESDTEVDVFDRLEELHRYRASTTSGGLNGTRDLRHSKLMASMRVSSESDDDDEDDFDKAFKILNQSRQPRAKPATETSSSSSVTPIARATRRTMPATRMLDENEHENEKEKAKKRRISSRSPIGEPARRRSLQPISPRTGSRTNVNVAETRSRRTMPQSQPRYSSNMDESCVANRTRTRLPSYMANKK</sequence>
<organism evidence="12 13">
    <name type="scientific">Drosophila kikkawai</name>
    <name type="common">Fruit fly</name>
    <dbReference type="NCBI Taxonomy" id="30033"/>
    <lineage>
        <taxon>Eukaryota</taxon>
        <taxon>Metazoa</taxon>
        <taxon>Ecdysozoa</taxon>
        <taxon>Arthropoda</taxon>
        <taxon>Hexapoda</taxon>
        <taxon>Insecta</taxon>
        <taxon>Pterygota</taxon>
        <taxon>Neoptera</taxon>
        <taxon>Endopterygota</taxon>
        <taxon>Diptera</taxon>
        <taxon>Brachycera</taxon>
        <taxon>Muscomorpha</taxon>
        <taxon>Ephydroidea</taxon>
        <taxon>Drosophilidae</taxon>
        <taxon>Drosophila</taxon>
        <taxon>Sophophora</taxon>
    </lineage>
</organism>
<dbReference type="InterPro" id="IPR042013">
    <property type="entry name" value="PHF7/G2E3_ePHD"/>
</dbReference>
<keyword evidence="12" id="KW-1185">Reference proteome</keyword>
<evidence type="ECO:0000256" key="2">
    <source>
        <dbReference type="ARBA" id="ARBA00004906"/>
    </source>
</evidence>